<evidence type="ECO:0000313" key="1">
    <source>
        <dbReference type="EMBL" id="MFD2902681.1"/>
    </source>
</evidence>
<dbReference type="Proteomes" id="UP001597509">
    <property type="component" value="Unassembled WGS sequence"/>
</dbReference>
<dbReference type="RefSeq" id="WP_380917826.1">
    <property type="nucleotide sequence ID" value="NZ_JBHUPE010000001.1"/>
</dbReference>
<accession>A0ABW5YQS9</accession>
<evidence type="ECO:0000313" key="2">
    <source>
        <dbReference type="Proteomes" id="UP001597509"/>
    </source>
</evidence>
<dbReference type="EMBL" id="JBHUPE010000001">
    <property type="protein sequence ID" value="MFD2902681.1"/>
    <property type="molecule type" value="Genomic_DNA"/>
</dbReference>
<reference evidence="2" key="1">
    <citation type="journal article" date="2019" name="Int. J. Syst. Evol. Microbiol.">
        <title>The Global Catalogue of Microorganisms (GCM) 10K type strain sequencing project: providing services to taxonomists for standard genome sequencing and annotation.</title>
        <authorList>
            <consortium name="The Broad Institute Genomics Platform"/>
            <consortium name="The Broad Institute Genome Sequencing Center for Infectious Disease"/>
            <person name="Wu L."/>
            <person name="Ma J."/>
        </authorList>
    </citation>
    <scope>NUCLEOTIDE SEQUENCE [LARGE SCALE GENOMIC DNA]</scope>
    <source>
        <strain evidence="2">KCTC 22209</strain>
    </source>
</reference>
<comment type="caution">
    <text evidence="1">The sequence shown here is derived from an EMBL/GenBank/DDBJ whole genome shotgun (WGS) entry which is preliminary data.</text>
</comment>
<sequence>MQFSDLPPFVKVSSVFTEEELQQLLRIEQLPDDMEIDAIRDEPEIFDLLNAFIGDENSRLIHLQLYAQKLLKKGEVEQAWKVILL</sequence>
<proteinExistence type="predicted"/>
<organism evidence="1 2">
    <name type="scientific">Sphingobacterium anhuiense</name>
    <dbReference type="NCBI Taxonomy" id="493780"/>
    <lineage>
        <taxon>Bacteria</taxon>
        <taxon>Pseudomonadati</taxon>
        <taxon>Bacteroidota</taxon>
        <taxon>Sphingobacteriia</taxon>
        <taxon>Sphingobacteriales</taxon>
        <taxon>Sphingobacteriaceae</taxon>
        <taxon>Sphingobacterium</taxon>
    </lineage>
</organism>
<keyword evidence="2" id="KW-1185">Reference proteome</keyword>
<gene>
    <name evidence="1" type="ORF">ACFS6I_02005</name>
</gene>
<protein>
    <submittedName>
        <fullName evidence="1">Uncharacterized protein</fullName>
    </submittedName>
</protein>
<name>A0ABW5YQS9_9SPHI</name>